<gene>
    <name evidence="1" type="ORF">AB205_0069630</name>
</gene>
<feature type="non-terminal residue" evidence="1">
    <location>
        <position position="191"/>
    </location>
</feature>
<accession>A0A2G9SI66</accession>
<evidence type="ECO:0000313" key="1">
    <source>
        <dbReference type="EMBL" id="PIO39111.1"/>
    </source>
</evidence>
<keyword evidence="2" id="KW-1185">Reference proteome</keyword>
<feature type="non-terminal residue" evidence="1">
    <location>
        <position position="1"/>
    </location>
</feature>
<name>A0A2G9SI66_AQUCT</name>
<sequence length="191" mass="21073">PSLHQAFPAESLLTPGISSRVLLYIRCPQQSPSLHQVPPSEVPPYIRHSQQSPSLHQVSPAESLLTSGAPSRVPTYIRFPQQSPYLHQVPPAESLLTPGAPSRVPPYIRCPQQSPSLHQVSPASGVSPYIRCPQPAVEPGFRLFFLPCDSWSSVKWRPAEAETFYQCLSRPLAAAKKMGKSRFAGTFPRKQ</sequence>
<dbReference type="EMBL" id="KV924702">
    <property type="protein sequence ID" value="PIO39111.1"/>
    <property type="molecule type" value="Genomic_DNA"/>
</dbReference>
<protein>
    <submittedName>
        <fullName evidence="1">Uncharacterized protein</fullName>
    </submittedName>
</protein>
<dbReference type="OrthoDB" id="10209560at2759"/>
<dbReference type="AlphaFoldDB" id="A0A2G9SI66"/>
<reference evidence="2" key="1">
    <citation type="journal article" date="2017" name="Nat. Commun.">
        <title>The North American bullfrog draft genome provides insight into hormonal regulation of long noncoding RNA.</title>
        <authorList>
            <person name="Hammond S.A."/>
            <person name="Warren R.L."/>
            <person name="Vandervalk B.P."/>
            <person name="Kucuk E."/>
            <person name="Khan H."/>
            <person name="Gibb E.A."/>
            <person name="Pandoh P."/>
            <person name="Kirk H."/>
            <person name="Zhao Y."/>
            <person name="Jones M."/>
            <person name="Mungall A.J."/>
            <person name="Coope R."/>
            <person name="Pleasance S."/>
            <person name="Moore R.A."/>
            <person name="Holt R.A."/>
            <person name="Round J.M."/>
            <person name="Ohora S."/>
            <person name="Walle B.V."/>
            <person name="Veldhoen N."/>
            <person name="Helbing C.C."/>
            <person name="Birol I."/>
        </authorList>
    </citation>
    <scope>NUCLEOTIDE SEQUENCE [LARGE SCALE GENOMIC DNA]</scope>
</reference>
<proteinExistence type="predicted"/>
<evidence type="ECO:0000313" key="2">
    <source>
        <dbReference type="Proteomes" id="UP000228934"/>
    </source>
</evidence>
<dbReference type="Proteomes" id="UP000228934">
    <property type="component" value="Unassembled WGS sequence"/>
</dbReference>
<organism evidence="1 2">
    <name type="scientific">Aquarana catesbeiana</name>
    <name type="common">American bullfrog</name>
    <name type="synonym">Rana catesbeiana</name>
    <dbReference type="NCBI Taxonomy" id="8400"/>
    <lineage>
        <taxon>Eukaryota</taxon>
        <taxon>Metazoa</taxon>
        <taxon>Chordata</taxon>
        <taxon>Craniata</taxon>
        <taxon>Vertebrata</taxon>
        <taxon>Euteleostomi</taxon>
        <taxon>Amphibia</taxon>
        <taxon>Batrachia</taxon>
        <taxon>Anura</taxon>
        <taxon>Neobatrachia</taxon>
        <taxon>Ranoidea</taxon>
        <taxon>Ranidae</taxon>
        <taxon>Aquarana</taxon>
    </lineage>
</organism>